<evidence type="ECO:0000313" key="3">
    <source>
        <dbReference type="Proteomes" id="UP000479000"/>
    </source>
</evidence>
<organism evidence="2 3">
    <name type="scientific">Nesidiocoris tenuis</name>
    <dbReference type="NCBI Taxonomy" id="355587"/>
    <lineage>
        <taxon>Eukaryota</taxon>
        <taxon>Metazoa</taxon>
        <taxon>Ecdysozoa</taxon>
        <taxon>Arthropoda</taxon>
        <taxon>Hexapoda</taxon>
        <taxon>Insecta</taxon>
        <taxon>Pterygota</taxon>
        <taxon>Neoptera</taxon>
        <taxon>Paraneoptera</taxon>
        <taxon>Hemiptera</taxon>
        <taxon>Heteroptera</taxon>
        <taxon>Panheteroptera</taxon>
        <taxon>Cimicomorpha</taxon>
        <taxon>Miridae</taxon>
        <taxon>Dicyphina</taxon>
        <taxon>Nesidiocoris</taxon>
    </lineage>
</organism>
<evidence type="ECO:0000313" key="2">
    <source>
        <dbReference type="EMBL" id="CAB0011013.1"/>
    </source>
</evidence>
<feature type="non-terminal residue" evidence="2">
    <location>
        <position position="51"/>
    </location>
</feature>
<dbReference type="EMBL" id="CADCXU010023604">
    <property type="protein sequence ID" value="CAB0011013.1"/>
    <property type="molecule type" value="Genomic_DNA"/>
</dbReference>
<gene>
    <name evidence="2" type="ORF">NTEN_LOCUS16006</name>
</gene>
<sequence length="51" mass="5888">MSSRCAISGQKCHHNNSKTRGRRPVYIYGTSFGHETERTAERPRRPEIIKS</sequence>
<keyword evidence="3" id="KW-1185">Reference proteome</keyword>
<feature type="non-terminal residue" evidence="2">
    <location>
        <position position="1"/>
    </location>
</feature>
<protein>
    <submittedName>
        <fullName evidence="2">Uncharacterized protein</fullName>
    </submittedName>
</protein>
<dbReference type="Proteomes" id="UP000479000">
    <property type="component" value="Unassembled WGS sequence"/>
</dbReference>
<accession>A0A6H5HCB3</accession>
<feature type="compositionally biased region" description="Basic and acidic residues" evidence="1">
    <location>
        <begin position="34"/>
        <end position="51"/>
    </location>
</feature>
<name>A0A6H5HCB3_9HEMI</name>
<dbReference type="AlphaFoldDB" id="A0A6H5HCB3"/>
<feature type="region of interest" description="Disordered" evidence="1">
    <location>
        <begin position="1"/>
        <end position="51"/>
    </location>
</feature>
<proteinExistence type="predicted"/>
<evidence type="ECO:0000256" key="1">
    <source>
        <dbReference type="SAM" id="MobiDB-lite"/>
    </source>
</evidence>
<reference evidence="2 3" key="1">
    <citation type="submission" date="2020-02" db="EMBL/GenBank/DDBJ databases">
        <authorList>
            <person name="Ferguson B K."/>
        </authorList>
    </citation>
    <scope>NUCLEOTIDE SEQUENCE [LARGE SCALE GENOMIC DNA]</scope>
</reference>
<feature type="compositionally biased region" description="Basic residues" evidence="1">
    <location>
        <begin position="11"/>
        <end position="23"/>
    </location>
</feature>